<protein>
    <submittedName>
        <fullName evidence="1">Uncharacterized protein</fullName>
    </submittedName>
</protein>
<proteinExistence type="predicted"/>
<dbReference type="EMBL" id="JAPDDR010000011">
    <property type="protein sequence ID" value="MCW1915908.1"/>
    <property type="molecule type" value="Genomic_DNA"/>
</dbReference>
<gene>
    <name evidence="1" type="ORF">OJ996_20135</name>
</gene>
<evidence type="ECO:0000313" key="2">
    <source>
        <dbReference type="Proteomes" id="UP001165653"/>
    </source>
</evidence>
<comment type="caution">
    <text evidence="1">The sequence shown here is derived from an EMBL/GenBank/DDBJ whole genome shotgun (WGS) entry which is preliminary data.</text>
</comment>
<evidence type="ECO:0000313" key="1">
    <source>
        <dbReference type="EMBL" id="MCW1915908.1"/>
    </source>
</evidence>
<reference evidence="1" key="1">
    <citation type="submission" date="2022-10" db="EMBL/GenBank/DDBJ databases">
        <title>Luteolibacter sp. GHJ8, whole genome shotgun sequencing project.</title>
        <authorList>
            <person name="Zhao G."/>
            <person name="Shen L."/>
        </authorList>
    </citation>
    <scope>NUCLEOTIDE SEQUENCE</scope>
    <source>
        <strain evidence="1">GHJ8</strain>
    </source>
</reference>
<name>A0ABT3G7S9_9BACT</name>
<keyword evidence="2" id="KW-1185">Reference proteome</keyword>
<dbReference type="RefSeq" id="WP_264515470.1">
    <property type="nucleotide sequence ID" value="NZ_JAPDDR010000011.1"/>
</dbReference>
<organism evidence="1 2">
    <name type="scientific">Luteolibacter rhizosphaerae</name>
    <dbReference type="NCBI Taxonomy" id="2989719"/>
    <lineage>
        <taxon>Bacteria</taxon>
        <taxon>Pseudomonadati</taxon>
        <taxon>Verrucomicrobiota</taxon>
        <taxon>Verrucomicrobiia</taxon>
        <taxon>Verrucomicrobiales</taxon>
        <taxon>Verrucomicrobiaceae</taxon>
        <taxon>Luteolibacter</taxon>
    </lineage>
</organism>
<accession>A0ABT3G7S9</accession>
<sequence>MNRERKAEGVEELWKNASKRLEKMTPAQGRRTLIDSGILTEKGKIAPPYKRVVVDKKK</sequence>
<dbReference type="Proteomes" id="UP001165653">
    <property type="component" value="Unassembled WGS sequence"/>
</dbReference>